<evidence type="ECO:0000256" key="6">
    <source>
        <dbReference type="SAM" id="MobiDB-lite"/>
    </source>
</evidence>
<dbReference type="GO" id="GO:0030670">
    <property type="term" value="C:phagocytic vesicle membrane"/>
    <property type="evidence" value="ECO:0007669"/>
    <property type="project" value="UniProtKB-ARBA"/>
</dbReference>
<proteinExistence type="predicted"/>
<comment type="subcellular location">
    <subcellularLocation>
        <location evidence="1">Membrane</location>
        <topology evidence="1">Single-pass membrane protein</topology>
    </subcellularLocation>
</comment>
<feature type="signal peptide" evidence="7">
    <location>
        <begin position="1"/>
        <end position="21"/>
    </location>
</feature>
<feature type="chain" id="PRO_5028843702" evidence="7">
    <location>
        <begin position="22"/>
        <end position="160"/>
    </location>
</feature>
<dbReference type="RefSeq" id="XP_035869423.1">
    <property type="nucleotide sequence ID" value="XM_036013530.1"/>
</dbReference>
<organism evidence="9 10">
    <name type="scientific">Phyllostomus discolor</name>
    <name type="common">pale spear-nosed bat</name>
    <dbReference type="NCBI Taxonomy" id="89673"/>
    <lineage>
        <taxon>Eukaryota</taxon>
        <taxon>Metazoa</taxon>
        <taxon>Chordata</taxon>
        <taxon>Craniata</taxon>
        <taxon>Vertebrata</taxon>
        <taxon>Euteleostomi</taxon>
        <taxon>Mammalia</taxon>
        <taxon>Eutheria</taxon>
        <taxon>Laurasiatheria</taxon>
        <taxon>Chiroptera</taxon>
        <taxon>Yangochiroptera</taxon>
        <taxon>Phyllostomidae</taxon>
        <taxon>Phyllostominae</taxon>
        <taxon>Phyllostomus</taxon>
    </lineage>
</organism>
<feature type="domain" description="MHC class I-like antigen recognition-like" evidence="8">
    <location>
        <begin position="22"/>
        <end position="111"/>
    </location>
</feature>
<accession>A0A7E6CR07</accession>
<evidence type="ECO:0000313" key="9">
    <source>
        <dbReference type="Proteomes" id="UP000504628"/>
    </source>
</evidence>
<dbReference type="GO" id="GO:0005102">
    <property type="term" value="F:signaling receptor binding"/>
    <property type="evidence" value="ECO:0007669"/>
    <property type="project" value="TreeGrafter"/>
</dbReference>
<dbReference type="SUPFAM" id="SSF54452">
    <property type="entry name" value="MHC antigen-recognition domain"/>
    <property type="match status" value="1"/>
</dbReference>
<feature type="region of interest" description="Disordered" evidence="6">
    <location>
        <begin position="103"/>
        <end position="160"/>
    </location>
</feature>
<evidence type="ECO:0000256" key="5">
    <source>
        <dbReference type="ARBA" id="ARBA00023180"/>
    </source>
</evidence>
<dbReference type="Proteomes" id="UP000504628">
    <property type="component" value="Chromosome 12"/>
</dbReference>
<dbReference type="GO" id="GO:0006955">
    <property type="term" value="P:immune response"/>
    <property type="evidence" value="ECO:0007669"/>
    <property type="project" value="TreeGrafter"/>
</dbReference>
<dbReference type="GO" id="GO:0042605">
    <property type="term" value="F:peptide antigen binding"/>
    <property type="evidence" value="ECO:0007669"/>
    <property type="project" value="TreeGrafter"/>
</dbReference>
<dbReference type="InterPro" id="IPR011162">
    <property type="entry name" value="MHC_I/II-like_Ag-recog"/>
</dbReference>
<dbReference type="InterPro" id="IPR011161">
    <property type="entry name" value="MHC_I-like_Ag-recog"/>
</dbReference>
<dbReference type="Gene3D" id="3.30.500.10">
    <property type="entry name" value="MHC class I-like antigen recognition-like"/>
    <property type="match status" value="1"/>
</dbReference>
<keyword evidence="3" id="KW-0391">Immunity</keyword>
<evidence type="ECO:0000256" key="2">
    <source>
        <dbReference type="ARBA" id="ARBA00022451"/>
    </source>
</evidence>
<evidence type="ECO:0000256" key="3">
    <source>
        <dbReference type="ARBA" id="ARBA00022859"/>
    </source>
</evidence>
<dbReference type="PANTHER" id="PTHR16675:SF251">
    <property type="entry name" value="HLA CLASS I HISTOCOMPATIBILITY ANTIGEN, C ALPHA CHAIN"/>
    <property type="match status" value="1"/>
</dbReference>
<keyword evidence="5" id="KW-0325">Glycoprotein</keyword>
<dbReference type="GO" id="GO:0001916">
    <property type="term" value="P:positive regulation of T cell mediated cytotoxicity"/>
    <property type="evidence" value="ECO:0007669"/>
    <property type="project" value="TreeGrafter"/>
</dbReference>
<evidence type="ECO:0000313" key="10">
    <source>
        <dbReference type="RefSeq" id="XP_035869423.1"/>
    </source>
</evidence>
<dbReference type="GO" id="GO:0098553">
    <property type="term" value="C:lumenal side of endoplasmic reticulum membrane"/>
    <property type="evidence" value="ECO:0007669"/>
    <property type="project" value="UniProtKB-ARBA"/>
</dbReference>
<gene>
    <name evidence="10" type="primary">LOC118496634</name>
</gene>
<dbReference type="GO" id="GO:0005615">
    <property type="term" value="C:extracellular space"/>
    <property type="evidence" value="ECO:0007669"/>
    <property type="project" value="TreeGrafter"/>
</dbReference>
<protein>
    <submittedName>
        <fullName evidence="10">Class I histocompatibility antigen, Gogo-C*0202 alpha chain-like</fullName>
    </submittedName>
</protein>
<dbReference type="GO" id="GO:0042612">
    <property type="term" value="C:MHC class I protein complex"/>
    <property type="evidence" value="ECO:0007669"/>
    <property type="project" value="UniProtKB-KW"/>
</dbReference>
<dbReference type="PANTHER" id="PTHR16675">
    <property type="entry name" value="MHC CLASS I-RELATED"/>
    <property type="match status" value="1"/>
</dbReference>
<keyword evidence="2" id="KW-0490">MHC I</keyword>
<dbReference type="OrthoDB" id="9837574at2759"/>
<dbReference type="KEGG" id="pdic:118496634"/>
<keyword evidence="4" id="KW-0472">Membrane</keyword>
<evidence type="ECO:0000259" key="8">
    <source>
        <dbReference type="Pfam" id="PF00129"/>
    </source>
</evidence>
<evidence type="ECO:0000256" key="4">
    <source>
        <dbReference type="ARBA" id="ARBA00023136"/>
    </source>
</evidence>
<evidence type="ECO:0000256" key="1">
    <source>
        <dbReference type="ARBA" id="ARBA00004167"/>
    </source>
</evidence>
<dbReference type="InParanoid" id="A0A7E6CR07"/>
<dbReference type="InterPro" id="IPR050208">
    <property type="entry name" value="MHC_class-I_related"/>
</dbReference>
<sequence>MGTRLLLLLLSGALALTETWAGTHTLKIFSTAVYCRGGRKSRYIGVSYADNAEIAQFDSDAPNPRLELRAPWMEKERPDYWNQGTGFCLREAQINQANLNKLRANYKHSEDREPRVPGSRSPPPSPRTHGPLSPQVSGSECHLQASEPASPLPGRSAREF</sequence>
<name>A0A7E6CR07_9CHIR</name>
<dbReference type="GO" id="GO:0002476">
    <property type="term" value="P:antigen processing and presentation of endogenous peptide antigen via MHC class Ib"/>
    <property type="evidence" value="ECO:0007669"/>
    <property type="project" value="TreeGrafter"/>
</dbReference>
<dbReference type="AlphaFoldDB" id="A0A7E6CR07"/>
<keyword evidence="9" id="KW-1185">Reference proteome</keyword>
<keyword evidence="7" id="KW-0732">Signal</keyword>
<dbReference type="GO" id="GO:0002486">
    <property type="term" value="P:antigen processing and presentation of endogenous peptide antigen via MHC class I via ER pathway, TAP-independent"/>
    <property type="evidence" value="ECO:0007669"/>
    <property type="project" value="TreeGrafter"/>
</dbReference>
<reference evidence="10" key="1">
    <citation type="submission" date="2025-08" db="UniProtKB">
        <authorList>
            <consortium name="RefSeq"/>
        </authorList>
    </citation>
    <scope>IDENTIFICATION</scope>
    <source>
        <tissue evidence="10">Muscle</tissue>
    </source>
</reference>
<evidence type="ECO:0000256" key="7">
    <source>
        <dbReference type="SAM" id="SignalP"/>
    </source>
</evidence>
<dbReference type="GO" id="GO:0009897">
    <property type="term" value="C:external side of plasma membrane"/>
    <property type="evidence" value="ECO:0007669"/>
    <property type="project" value="TreeGrafter"/>
</dbReference>
<dbReference type="GeneID" id="118496634"/>
<dbReference type="Pfam" id="PF00129">
    <property type="entry name" value="MHC_I"/>
    <property type="match status" value="1"/>
</dbReference>
<dbReference type="InterPro" id="IPR037055">
    <property type="entry name" value="MHC_I-like_Ag-recog_sf"/>
</dbReference>